<dbReference type="RefSeq" id="WP_309728187.1">
    <property type="nucleotide sequence ID" value="NZ_JAVDQA010000004.1"/>
</dbReference>
<dbReference type="Proteomes" id="UP001257659">
    <property type="component" value="Unassembled WGS sequence"/>
</dbReference>
<dbReference type="InterPro" id="IPR007263">
    <property type="entry name" value="DCC1-like"/>
</dbReference>
<keyword evidence="3" id="KW-1185">Reference proteome</keyword>
<comment type="caution">
    <text evidence="2">The sequence shown here is derived from an EMBL/GenBank/DDBJ whole genome shotgun (WGS) entry which is preliminary data.</text>
</comment>
<dbReference type="EMBL" id="JAVDQA010000004">
    <property type="protein sequence ID" value="MDR6301122.1"/>
    <property type="molecule type" value="Genomic_DNA"/>
</dbReference>
<keyword evidence="1" id="KW-1133">Transmembrane helix</keyword>
<keyword evidence="1" id="KW-0812">Transmembrane</keyword>
<protein>
    <submittedName>
        <fullName evidence="2">DCC family thiol-disulfide oxidoreductase YuxK</fullName>
    </submittedName>
</protein>
<feature type="transmembrane region" description="Helical" evidence="1">
    <location>
        <begin position="136"/>
        <end position="154"/>
    </location>
</feature>
<accession>A0ABU1K7W8</accession>
<organism evidence="2 3">
    <name type="scientific">Mesonia maritima</name>
    <dbReference type="NCBI Taxonomy" id="1793873"/>
    <lineage>
        <taxon>Bacteria</taxon>
        <taxon>Pseudomonadati</taxon>
        <taxon>Bacteroidota</taxon>
        <taxon>Flavobacteriia</taxon>
        <taxon>Flavobacteriales</taxon>
        <taxon>Flavobacteriaceae</taxon>
        <taxon>Mesonia</taxon>
    </lineage>
</organism>
<evidence type="ECO:0000256" key="1">
    <source>
        <dbReference type="SAM" id="Phobius"/>
    </source>
</evidence>
<sequence>MFKKIKETKNLPPEPYLIWDGNCGFCKYWKTNWQKKVKNKVVFKTYQETADFFNDIPLKEFKKSSKLIEPSGKIYNGPDSAYRILYHANKPYWHQLYQNSSTFRWLSDHAYNHIAKNRSFYYKLTIFCFGKNPLKLKPYFLLYILLFAVLLFISI</sequence>
<proteinExistence type="predicted"/>
<evidence type="ECO:0000313" key="3">
    <source>
        <dbReference type="Proteomes" id="UP001257659"/>
    </source>
</evidence>
<gene>
    <name evidence="2" type="ORF">GGR31_001769</name>
</gene>
<dbReference type="Pfam" id="PF04134">
    <property type="entry name" value="DCC1-like"/>
    <property type="match status" value="1"/>
</dbReference>
<reference evidence="2 3" key="1">
    <citation type="submission" date="2023-07" db="EMBL/GenBank/DDBJ databases">
        <title>Genomic Encyclopedia of Type Strains, Phase IV (KMG-IV): sequencing the most valuable type-strain genomes for metagenomic binning, comparative biology and taxonomic classification.</title>
        <authorList>
            <person name="Goeker M."/>
        </authorList>
    </citation>
    <scope>NUCLEOTIDE SEQUENCE [LARGE SCALE GENOMIC DNA]</scope>
    <source>
        <strain evidence="2 3">DSM 102814</strain>
    </source>
</reference>
<name>A0ABU1K7W8_9FLAO</name>
<evidence type="ECO:0000313" key="2">
    <source>
        <dbReference type="EMBL" id="MDR6301122.1"/>
    </source>
</evidence>
<keyword evidence="1" id="KW-0472">Membrane</keyword>